<dbReference type="InterPro" id="IPR036377">
    <property type="entry name" value="Gp120_core_sf"/>
</dbReference>
<keyword evidence="13 33" id="KW-0165">Cleavage on pair of basic residues</keyword>
<dbReference type="GO" id="GO:0039654">
    <property type="term" value="P:fusion of virus membrane with host endosome membrane"/>
    <property type="evidence" value="ECO:0007669"/>
    <property type="project" value="UniProtKB-UniRule"/>
</dbReference>
<name>B2YMH1_HV1</name>
<dbReference type="GO" id="GO:0019062">
    <property type="term" value="P:virion attachment to host cell"/>
    <property type="evidence" value="ECO:0007669"/>
    <property type="project" value="UniProtKB-UniRule"/>
</dbReference>
<evidence type="ECO:0000256" key="33">
    <source>
        <dbReference type="HAMAP-Rule" id="MF_04083"/>
    </source>
</evidence>
<dbReference type="FunFam" id="2.170.40.20:FF:000003">
    <property type="entry name" value="Envelope glycoprotein gp160"/>
    <property type="match status" value="1"/>
</dbReference>
<dbReference type="GO" id="GO:0055036">
    <property type="term" value="C:virion membrane"/>
    <property type="evidence" value="ECO:0007669"/>
    <property type="project" value="UniProtKB-SubCell"/>
</dbReference>
<feature type="transmembrane region" description="Helical" evidence="34">
    <location>
        <begin position="20"/>
        <end position="41"/>
    </location>
</feature>
<feature type="domain" description="Human immunodeficiency virus 1 envelope glycoprotein Gp120" evidence="35">
    <location>
        <begin position="33"/>
        <end position="516"/>
    </location>
</feature>
<comment type="PTM">
    <text evidence="33">Highly glycosylated by host. The high number of glycan on the protein is reffered to as 'glycan shield' because it contributes to hide protein sequence from adaptive immune system.</text>
</comment>
<feature type="disulfide bond" evidence="33">
    <location>
        <begin position="603"/>
        <end position="609"/>
    </location>
</feature>
<feature type="chain" id="PRO_5023225876" description="Envelope glycoprotein gp160" evidence="33">
    <location>
        <begin position="32"/>
        <end position="861"/>
    </location>
</feature>
<keyword evidence="17 33" id="KW-1161">Viral attachment to host cell</keyword>
<evidence type="ECO:0000256" key="12">
    <source>
        <dbReference type="ARBA" id="ARBA00022595"/>
    </source>
</evidence>
<evidence type="ECO:0000256" key="20">
    <source>
        <dbReference type="ARBA" id="ARBA00022879"/>
    </source>
</evidence>
<keyword evidence="24 33" id="KW-0175">Coiled coil</keyword>
<keyword evidence="28 33" id="KW-0325">Glycoprotein</keyword>
<comment type="domain">
    <text evidence="33">The membrane proximal external region (MPER) present in gp41 is a tryptophan-rich region recognized by the antibodies 2F5, Z13, and 4E10. MPER seems to play a role in fusion.</text>
</comment>
<dbReference type="GO" id="GO:0019082">
    <property type="term" value="P:viral protein processing"/>
    <property type="evidence" value="ECO:0007669"/>
    <property type="project" value="UniProtKB-UniRule"/>
</dbReference>
<evidence type="ECO:0000256" key="16">
    <source>
        <dbReference type="ARBA" id="ARBA00022729"/>
    </source>
</evidence>
<keyword evidence="14 33" id="KW-0812">Transmembrane</keyword>
<comment type="caution">
    <text evidence="33 34">Lacks conserved residue(s) required for the propagation of feature annotation.</text>
</comment>
<dbReference type="CDD" id="cd09909">
    <property type="entry name" value="HIV-1-like_HR1-HR2"/>
    <property type="match status" value="1"/>
</dbReference>
<comment type="domain">
    <text evidence="33">The YXXL motif is involved in determining the exact site of viral release at the surface of infected mononuclear cells and promotes endocytosis. YXXL and di-leucine endocytosis motifs interact directly or indirectly with the clathrin adapter complexes, opperate independently, and their activities are not additive.</text>
</comment>
<evidence type="ECO:0000256" key="23">
    <source>
        <dbReference type="ARBA" id="ARBA00023046"/>
    </source>
</evidence>
<dbReference type="GO" id="GO:0019031">
    <property type="term" value="C:viral envelope"/>
    <property type="evidence" value="ECO:0007669"/>
    <property type="project" value="UniProtKB-KW"/>
</dbReference>
<comment type="subcellular location">
    <molecule>Surface protein gp120</molecule>
    <subcellularLocation>
        <location evidence="33">Virion membrane</location>
        <topology evidence="33">Peripheral membrane protein</topology>
    </subcellularLocation>
    <subcellularLocation>
        <location evidence="33">Host cell membrane</location>
        <topology evidence="33">Peripheral membrane protein</topology>
    </subcellularLocation>
    <subcellularLocation>
        <location evidence="33">Host endosome membrane</location>
        <topology evidence="33">Single-pass type I membrane protein</topology>
    </subcellularLocation>
    <text evidence="33">The surface protein is not anchored to the viral envelope, but associates with the extravirion surface through its binding to TM. It is probably concentrated at the site of budding and incorporated into the virions possibly by contacts between the cytoplasmic tail of Env and the N-terminus of Gag.</text>
</comment>
<accession>B2YMH1</accession>
<evidence type="ECO:0000256" key="3">
    <source>
        <dbReference type="ARBA" id="ARBA00004505"/>
    </source>
</evidence>
<dbReference type="GO" id="GO:0016020">
    <property type="term" value="C:membrane"/>
    <property type="evidence" value="ECO:0007669"/>
    <property type="project" value="UniProtKB-UniRule"/>
</dbReference>
<keyword evidence="12 33" id="KW-1162">Viral penetration into host cytoplasm</keyword>
<comment type="PTM">
    <text evidence="33">Specific enzymatic cleavages in vivo yield mature proteins. Envelope glycoproteins are synthesized as a inactive precursor that is heavily N-glycosylated and processed likely by host cell furin in the Golgi to yield the mature SU and TM proteins. The cleavage site between SU and TM requires the minimal sequence [KR]-X-[KR]-R. About 2 of the 9 disulfide bonds of gp41 are reduced by P4HB/PDI, following binding to CD4 receptor.</text>
</comment>
<feature type="short sequence motif" description="YXXL motif; contains endocytosis signal" evidence="33">
    <location>
        <begin position="717"/>
        <end position="720"/>
    </location>
</feature>
<feature type="region of interest" description="Immunosuppression" evidence="33">
    <location>
        <begin position="579"/>
        <end position="597"/>
    </location>
</feature>
<evidence type="ECO:0000256" key="32">
    <source>
        <dbReference type="ARBA" id="ARBA00062028"/>
    </source>
</evidence>
<evidence type="ECO:0000256" key="15">
    <source>
        <dbReference type="ARBA" id="ARBA00022703"/>
    </source>
</evidence>
<feature type="region of interest" description="Fusion peptide" evidence="33">
    <location>
        <begin position="517"/>
        <end position="537"/>
    </location>
</feature>
<evidence type="ECO:0000256" key="21">
    <source>
        <dbReference type="ARBA" id="ARBA00022890"/>
    </source>
</evidence>
<dbReference type="GO" id="GO:0019064">
    <property type="term" value="P:fusion of virus membrane with host plasma membrane"/>
    <property type="evidence" value="ECO:0007669"/>
    <property type="project" value="UniProtKB-UniRule"/>
</dbReference>
<keyword evidence="10 33" id="KW-1165">Clathrin-mediated endocytosis of virus by host</keyword>
<feature type="coiled-coil region" evidence="33">
    <location>
        <begin position="638"/>
        <end position="672"/>
    </location>
</feature>
<dbReference type="FunFam" id="1.10.287.210:FF:000001">
    <property type="entry name" value="Envelope glycoprotein gp160"/>
    <property type="match status" value="1"/>
</dbReference>
<dbReference type="HAMAP" id="MF_04083">
    <property type="entry name" value="HIV_ENV"/>
    <property type="match status" value="1"/>
</dbReference>
<keyword evidence="16 33" id="KW-0732">Signal</keyword>
<keyword evidence="20 33" id="KW-0261">Viral envelope protein</keyword>
<keyword evidence="23 33" id="KW-1039">Host endosome</keyword>
<keyword evidence="31 33" id="KW-1160">Virus entry into host cell</keyword>
<evidence type="ECO:0000259" key="36">
    <source>
        <dbReference type="Pfam" id="PF00517"/>
    </source>
</evidence>
<feature type="disulfide bond" evidence="33">
    <location>
        <begin position="221"/>
        <end position="250"/>
    </location>
</feature>
<evidence type="ECO:0000256" key="29">
    <source>
        <dbReference type="ARBA" id="ARBA00023280"/>
    </source>
</evidence>
<feature type="domain" description="Retroviral envelope protein GP41-like" evidence="36">
    <location>
        <begin position="535"/>
        <end position="723"/>
    </location>
</feature>
<dbReference type="GO" id="GO:0044175">
    <property type="term" value="C:host cell endosome membrane"/>
    <property type="evidence" value="ECO:0007669"/>
    <property type="project" value="UniProtKB-SubCell"/>
</dbReference>
<comment type="subcellular location">
    <subcellularLocation>
        <location evidence="3">Host cell membrane</location>
        <topology evidence="3">Peripheral membrane protein</topology>
    </subcellularLocation>
    <subcellularLocation>
        <location evidence="1">Host cell membrane</location>
        <topology evidence="1">Single-pass type I membrane protein</topology>
    </subcellularLocation>
    <subcellularLocation>
        <location evidence="2">Host endosome membrane</location>
        <topology evidence="2">Peripheral membrane protein</topology>
    </subcellularLocation>
    <subcellularLocation>
        <location evidence="5">Host endosome membrane</location>
        <topology evidence="5">Single-pass type I membrane protein</topology>
    </subcellularLocation>
    <subcellularLocation>
        <location evidence="6">Virion membrane</location>
        <topology evidence="6">Peripheral membrane protein</topology>
    </subcellularLocation>
    <subcellularLocation>
        <location evidence="4">Virion membrane</location>
        <topology evidence="4">Single-pass type I membrane protein</topology>
    </subcellularLocation>
</comment>
<comment type="similarity">
    <text evidence="33">Belongs to the HIV-1 env protein family.</text>
</comment>
<comment type="subunit">
    <text evidence="32">The mature envelope protein (Env) consists of a homotrimer of non-covalently associated gp120-gp41 heterodimers. The resulting complex protrudes from the virus surface as a spike. There seems to be as few as 10 spikes on the average virion. Interacts with host CD4, CCR5 and CXCR4. Gp120 also interacts with the C-type lectins CD209/DC-SIGN and CLEC4M/DC-SIGNR (collectively referred to as DC-SIGN(R)). Gp120 and gp41 interact with GalCer. Gp120 interacts with host ITGA4/ITGB7 complex; on CD4+ T-cells, this interaction results in rapid activation of integrin ITGAL/LFA-1, which facilitates efficient cell-to-cell spreading of HIV-1. Gp120 interacts with cell-associated heparan sulfate; this interaction increases virus infectivity on permissive cells and may be involved in infection of CD4- cells.</text>
</comment>
<organismHost>
    <name type="scientific">Homo sapiens</name>
    <name type="common">Human</name>
    <dbReference type="NCBI Taxonomy" id="9606"/>
</organismHost>
<evidence type="ECO:0000256" key="27">
    <source>
        <dbReference type="ARBA" id="ARBA00023157"/>
    </source>
</evidence>
<keyword evidence="26 33" id="KW-0564">Palmitate</keyword>
<dbReference type="InterPro" id="IPR000777">
    <property type="entry name" value="HIV1_Gp120"/>
</dbReference>
<feature type="disulfide bond" evidence="33">
    <location>
        <begin position="53"/>
        <end position="73"/>
    </location>
</feature>
<comment type="function">
    <text evidence="33">Envelope glycoprotein gp160: Oligomerizes in the host endoplasmic reticulum into predominantly trimers. In a second time, gp160 transits in the host Golgi, where glycosylation is completed. The precursor is then proteolytically cleaved in the trans-Golgi and thereby activated by cellular furin or furin-like proteases to produce gp120 and gp41.</text>
</comment>
<dbReference type="GO" id="GO:0005198">
    <property type="term" value="F:structural molecule activity"/>
    <property type="evidence" value="ECO:0007669"/>
    <property type="project" value="UniProtKB-UniRule"/>
</dbReference>
<protein>
    <recommendedName>
        <fullName evidence="33">Envelope glycoprotein gp160</fullName>
    </recommendedName>
    <alternativeName>
        <fullName evidence="33">Env polyprotein</fullName>
    </alternativeName>
    <component>
        <recommendedName>
            <fullName evidence="33">Surface protein gp120</fullName>
            <shortName evidence="33">SU</shortName>
        </recommendedName>
        <alternativeName>
            <fullName evidence="33">Glycoprotein 120</fullName>
            <shortName evidence="33">gp120</shortName>
        </alternativeName>
    </component>
    <component>
        <recommendedName>
            <fullName evidence="33">Transmembrane protein gp41</fullName>
            <shortName evidence="33">TM</shortName>
        </recommendedName>
        <alternativeName>
            <fullName evidence="33">Glycoprotein 41</fullName>
            <shortName evidence="33">gp41</shortName>
        </alternativeName>
    </component>
</protein>
<dbReference type="InterPro" id="IPR000328">
    <property type="entry name" value="GP41-like"/>
</dbReference>
<evidence type="ECO:0000259" key="35">
    <source>
        <dbReference type="Pfam" id="PF00516"/>
    </source>
</evidence>
<dbReference type="GO" id="GO:0020002">
    <property type="term" value="C:host cell plasma membrane"/>
    <property type="evidence" value="ECO:0007669"/>
    <property type="project" value="UniProtKB-SubCell"/>
</dbReference>
<feature type="transmembrane region" description="Helical" evidence="34">
    <location>
        <begin position="683"/>
        <end position="710"/>
    </location>
</feature>
<sequence length="861" mass="98026">MRVKGIKKSCQHLWRWGMMLLGMLMICSAAGQLWVTVYYGVPVWKEATTTLFCASDARSYDTEKHNVWATHACVPTDPNPQEIVMGNVTENFNMWKNNMVEQMHEDIISLWDQSLKPCVKLTPLCVTLNCTDYVKNDTNTTYPGATNYNSTQETEMKNCSFNITTNIRDKVTKEHALFYSFDLVPIDNDKDTSYRLISCNTSVITQACPKVSFEPIPIHYCAPAGFAILKCNNKEFNGTGPCKNVSTIQCTHGIRPVVSTQLLLNGSLAEEGVVIRSENLTNNAKTIIVQLTQSVTINCTRPNNNTRKGIHIGPGRAFYATGNIIGDIRQAHCNISKTEWNNALNLTAIKLREYFRNKTIIFNQSSGGDPETVSHSFNCGGEFFYCNTTKLFNSTWFPNGTWFPNDTVNNTTNDTITLPCRIKQIVNMWQEVGKAMYAPPIAGQIRCSSNITGLLLTRDGGLGNSTNNETETFRPGGGDMRDNWRSELYKYKVVKIEPLGIAPTKAKRRVVQREKRAVGIGAMFLGFLGAAGSTMGAASLTLTVQARQLLSGIVQQQNNLLRAIEAQQHLLQLTVWGIKQLQARVLAVERYLRDQQLLGIWGCSGKLICTTTVPWNTSWSNRSLDDIWQNMTWMEWEREIDNYTGIIYRLIEESQNQQEKNEQELLELDKWASLWNWFDITKWLWYIRIFIMIVGGLIGLRIIFAVFSIVNRVRQGYSPLSLQTHLPARRGPDRPEGIEEEGGERDRDRSVRLVDGFLALFWDDLRSLCLFSYHRLTDLLLIVTRIVELLGRRGWGILKYWWNLLQYWSQEIKNSAISLYNAIAIAVAEGTDRIIEVIQRIFRAILHIPRRIRQGFERALL</sequence>
<comment type="domain">
    <text evidence="33">Some of the most genetically diverse regions of the viral genome are present in Env. They are called variable regions 1 through 5 (V1 through V5). Coreceptor usage of gp120 is determined mainly by the primary structure of the third variable region (V3) in the outer domain of gp120. The sequence of V3 determines which coreceptor, CCR5 and/or CXCR4 (corresponding to R5/macrophage, X4/T cell and R5X4/T cell and macrophage tropism), is used to trigger the fusion potential of the Env complex, and hence which cells the virus can infect. Binding to CCR5 involves a region adjacent in addition to V3.</text>
</comment>
<evidence type="ECO:0000256" key="5">
    <source>
        <dbReference type="ARBA" id="ARBA00004578"/>
    </source>
</evidence>
<dbReference type="Pfam" id="PF00516">
    <property type="entry name" value="GP120"/>
    <property type="match status" value="1"/>
</dbReference>
<evidence type="ECO:0000256" key="22">
    <source>
        <dbReference type="ARBA" id="ARBA00022989"/>
    </source>
</evidence>
<feature type="topological domain" description="Cytoplasmic" evidence="33">
    <location>
        <begin position="711"/>
        <end position="861"/>
    </location>
</feature>
<keyword evidence="25 33" id="KW-0472">Membrane</keyword>
<keyword evidence="27 33" id="KW-1015">Disulfide bond</keyword>
<evidence type="ECO:0000256" key="19">
    <source>
        <dbReference type="ARBA" id="ARBA00022870"/>
    </source>
</evidence>
<evidence type="ECO:0000256" key="1">
    <source>
        <dbReference type="ARBA" id="ARBA00004402"/>
    </source>
</evidence>
<evidence type="ECO:0000256" key="10">
    <source>
        <dbReference type="ARBA" id="ARBA00022570"/>
    </source>
</evidence>
<feature type="short sequence motif" description="Di-leucine internalization motif" evidence="33">
    <location>
        <begin position="860"/>
        <end position="861"/>
    </location>
</feature>
<evidence type="ECO:0000256" key="8">
    <source>
        <dbReference type="ARBA" id="ARBA00022510"/>
    </source>
</evidence>
<comment type="PTM">
    <text evidence="33">Palmitoylation of the transmembrane protein and of Env polyprotein (prior to its proteolytic cleavage) is essential for their association with host cell membrane lipid rafts. Palmitoylation is therefore required for envelope trafficking to classical lipid rafts, but not for viral replication.</text>
</comment>
<evidence type="ECO:0000256" key="34">
    <source>
        <dbReference type="RuleBase" id="RU363095"/>
    </source>
</evidence>
<proteinExistence type="inferred from homology"/>
<comment type="function">
    <text evidence="33">Transmembrane protein gp41: Acts as a class I viral fusion protein. Under the current model, the protein has at least 3 conformational states: pre-fusion native state, pre-hairpin intermediate state, and post-fusion hairpin state. During fusion of viral and target intracellular membranes, the coiled coil regions (heptad repeats) assume a trimer-of-hairpins structure, positioning the fusion peptide in close proximity to the C-terminal region of the ectodomain. The formation of this structure appears to drive apposition and subsequent fusion of viral and target cell membranes. Complete fusion occurs in host cell endosomes and is dynamin-dependent, however some lipid transfer might occur at the plasma membrane. The virus undergoes clathrin-dependent internalization long before endosomal fusion, thus minimizing the surface exposure of conserved viral epitopes during fusion and reducing the efficacy of inhibitors targeting these epitopes. Membranes fusion leads to delivery of the nucleocapsid into the cytoplasm.</text>
</comment>
<evidence type="ECO:0000256" key="17">
    <source>
        <dbReference type="ARBA" id="ARBA00022804"/>
    </source>
</evidence>
<evidence type="ECO:0000256" key="28">
    <source>
        <dbReference type="ARBA" id="ARBA00023180"/>
    </source>
</evidence>
<feature type="region of interest" description="CD4-binding loop" evidence="33">
    <location>
        <begin position="365"/>
        <end position="375"/>
    </location>
</feature>
<evidence type="ECO:0000256" key="24">
    <source>
        <dbReference type="ARBA" id="ARBA00023054"/>
    </source>
</evidence>
<keyword evidence="18 33" id="KW-0946">Virion</keyword>
<keyword evidence="11 33" id="KW-0945">Host-virus interaction</keyword>
<evidence type="ECO:0000256" key="18">
    <source>
        <dbReference type="ARBA" id="ARBA00022844"/>
    </source>
</evidence>
<keyword evidence="8 33" id="KW-1170">Fusion of virus membrane with host endosomal membrane</keyword>
<keyword evidence="21 33" id="KW-1164">Virus endocytosis by host</keyword>
<dbReference type="Gene3D" id="1.20.5.490">
    <property type="entry name" value="Single helix bin"/>
    <property type="match status" value="1"/>
</dbReference>
<dbReference type="GO" id="GO:0052031">
    <property type="term" value="P:symbiont-mediated perturbation of host defense response"/>
    <property type="evidence" value="ECO:0007669"/>
    <property type="project" value="UniProtKB-UniRule"/>
</dbReference>
<dbReference type="SUPFAM" id="SSF58069">
    <property type="entry name" value="Virus ectodomain"/>
    <property type="match status" value="1"/>
</dbReference>
<organism evidence="37">
    <name type="scientific">Human immunodeficiency virus type 1</name>
    <name type="common">HIV-1</name>
    <dbReference type="NCBI Taxonomy" id="11676"/>
    <lineage>
        <taxon>Viruses</taxon>
        <taxon>Riboviria</taxon>
        <taxon>Pararnavirae</taxon>
        <taxon>Artverviricota</taxon>
        <taxon>Revtraviricetes</taxon>
        <taxon>Ortervirales</taxon>
        <taxon>Retroviridae</taxon>
        <taxon>Orthoretrovirinae</taxon>
        <taxon>Lentivirus</taxon>
        <taxon>Lentivirus humimdef1</taxon>
    </lineage>
</organism>
<dbReference type="SUPFAM" id="SSF56502">
    <property type="entry name" value="gp120 core"/>
    <property type="match status" value="2"/>
</dbReference>
<evidence type="ECO:0000256" key="30">
    <source>
        <dbReference type="ARBA" id="ARBA00023288"/>
    </source>
</evidence>
<comment type="miscellaneous">
    <text evidence="33">Inhibitors targeting HIV-1 viral envelope proteins are used as antiretroviral drugs. Attachment of virions to the cell surface via non-specific interactions and CD4 binding can be blocked by inhibitors that include cyanovirin-N, cyclotriazadisulfonamide analogs, PRO 2000, TNX 355 and PRO 542. In addition, BMS 806 can block CD4-induced conformational changes. Env interactions with the coreceptor molecules can be targeted by CCR5 antagonists including SCH-D, maraviroc (UK 427857) and aplaviroc (GW 873140), and the CXCR4 antagonist AMD 070. Fusion of viral and cellular membranes can be inhibited by peptides such as enfuvirtide and tifuvirtide (T 1249). Resistance to inhibitors associated with mutations in Env are observed. Most of the time, single mutations confer only a modest reduction in drug susceptibility. Combination of several mutations is usually required to develop a high-level drug resistance.</text>
</comment>
<dbReference type="Gene3D" id="1.10.287.210">
    <property type="match status" value="1"/>
</dbReference>
<evidence type="ECO:0000313" key="37">
    <source>
        <dbReference type="EMBL" id="ACD32313.1"/>
    </source>
</evidence>
<comment type="function">
    <text evidence="33">Surface protein gp120: Attaches the virus to the host lymphoid cell by binding to the primary receptor CD4. This interaction induces a structural rearrangement creating a high affinity binding site for a chemokine coreceptor like CXCR4 and/or CCR5. Acts as a ligand for CD209/DC-SIGN and CLEC4M/DC-SIGNR, which are respectively found on dendritic cells (DCs), and on endothelial cells of liver sinusoids and lymph node sinuses. These interactions allow capture of viral particles at mucosal surfaces by these cells and subsequent transmission to permissive cells. HIV subverts the migration properties of dendritic cells to gain access to CD4+ T-cells in lymph nodes. Virus transmission to permissive T-cells occurs either in trans (without DCs infection, through viral capture and transmission), or in cis (following DCs productive infection, through the usual CD4-gp120 interaction), thereby inducing a robust infection. In trans infection, bound virions remain infectious over days and it is proposed that they are not degraded, but protected in non-lysosomal acidic organelles within the DCs close to the cell membrane thus contributing to the viral infectious potential during DCs' migration from the periphery to the lymphoid tissues. On arrival at lymphoid tissues, intact virions recycle back to DCs' cell surface allowing virus transmission to CD4+ T-cells.</text>
</comment>
<comment type="domain">
    <text evidence="33 34">The 17 amino acids long immunosuppressive region is present in many retroviral envelope proteins. Synthetic peptides derived from this relatively conserved sequence inhibit immune function in vitro and in vivo.</text>
</comment>
<evidence type="ECO:0000256" key="13">
    <source>
        <dbReference type="ARBA" id="ARBA00022685"/>
    </source>
</evidence>
<keyword evidence="19 33" id="KW-1043">Host membrane</keyword>
<evidence type="ECO:0000256" key="25">
    <source>
        <dbReference type="ARBA" id="ARBA00023136"/>
    </source>
</evidence>
<comment type="miscellaneous">
    <text evidence="33">HIV-1 lineages are divided in three main groups, M (for Major), O (for Outlier), and N (for New, or Non-M, Non-O). The vast majority of strains found worldwide belong to the group M. Group O seems to be endemic to and largely confined to Cameroon and neighboring countries in West Central Africa, where these viruses represent a small minority of HIV-1 strains. The group N is represented by a limited number of isolates from Cameroonian persons. The group M is further subdivided in 9 clades or subtypes (A to D, F to H, J and K).</text>
</comment>
<comment type="subunit">
    <text evidence="33">The mature envelope protein (Env) consists of a homotrimer of non-covalently associated gp120-gp41 heterodimers. The resulting complex protrudes from the virus surface as a spike. There seems to be as few as 10 spikes on the average virion. Surface protein gp120 interacts with host CD4, CCR5 and CXCR4. Gp120 also interacts with the C-type lectins CD209/DC-SIGN and CLEC4M/DC-SIGNR (collectively referred to as DC-SIGN(R)). Gp120 and gp41 interact with GalCer. Gp120 interacts with host ITGA4/ITGB7 complex; on CD4+ T-cells, this interaction results in rapid activation of integrin ITGAL/LFA-1, which facilitates efficient cell-to-cell spreading of HIV-1. Gp120 interacts with cell-associated heparan sulfate; this interaction increases virus infectivity on permissive cells and may be involved in infection of CD4- cells.</text>
</comment>
<comment type="domain">
    <text evidence="33">The CD4-binding region is targeted by the antibody b12.</text>
</comment>
<evidence type="ECO:0000256" key="31">
    <source>
        <dbReference type="ARBA" id="ARBA00023296"/>
    </source>
</evidence>
<feature type="region of interest" description="MPER; binding to GalCer" evidence="33">
    <location>
        <begin position="667"/>
        <end position="688"/>
    </location>
</feature>
<keyword evidence="7 33" id="KW-1168">Fusion of virus membrane with host membrane</keyword>
<evidence type="ECO:0000256" key="14">
    <source>
        <dbReference type="ARBA" id="ARBA00022692"/>
    </source>
</evidence>
<feature type="site" description="Cleavage; by host furin" evidence="33">
    <location>
        <begin position="516"/>
        <end position="517"/>
    </location>
</feature>
<dbReference type="FunFam" id="1.20.5.490:FF:000001">
    <property type="entry name" value="Envelope glycoprotein gp160"/>
    <property type="match status" value="1"/>
</dbReference>
<evidence type="ECO:0000256" key="26">
    <source>
        <dbReference type="ARBA" id="ARBA00023139"/>
    </source>
</evidence>
<feature type="disulfide bond" evidence="33">
    <location>
        <begin position="231"/>
        <end position="242"/>
    </location>
</feature>
<gene>
    <name evidence="33 37" type="primary">env</name>
</gene>
<dbReference type="FunFam" id="2.170.40.20:FF:000001">
    <property type="entry name" value="Envelope glycoprotein gp160"/>
    <property type="match status" value="1"/>
</dbReference>
<dbReference type="Gene3D" id="2.170.40.20">
    <property type="entry name" value="Human immunodeficiency virus 1, Gp160, envelope glycoprotein"/>
    <property type="match status" value="2"/>
</dbReference>
<evidence type="ECO:0000256" key="2">
    <source>
        <dbReference type="ARBA" id="ARBA00004433"/>
    </source>
</evidence>
<evidence type="ECO:0000256" key="7">
    <source>
        <dbReference type="ARBA" id="ARBA00022506"/>
    </source>
</evidence>
<evidence type="ECO:0000256" key="9">
    <source>
        <dbReference type="ARBA" id="ARBA00022511"/>
    </source>
</evidence>
<dbReference type="InterPro" id="IPR037527">
    <property type="entry name" value="Gp160"/>
</dbReference>
<keyword evidence="22 33" id="KW-1133">Transmembrane helix</keyword>
<evidence type="ECO:0000256" key="6">
    <source>
        <dbReference type="ARBA" id="ARBA00004650"/>
    </source>
</evidence>
<keyword evidence="15 33" id="KW-0053">Apoptosis</keyword>
<comment type="subcellular location">
    <molecule>Transmembrane protein gp41</molecule>
    <subcellularLocation>
        <location evidence="33">Virion membrane</location>
        <topology evidence="33">Single-pass type I membrane protein</topology>
    </subcellularLocation>
    <subcellularLocation>
        <location evidence="33">Host cell membrane</location>
        <topology evidence="33">Single-pass type I membrane protein</topology>
    </subcellularLocation>
    <subcellularLocation>
        <location evidence="33">Host endosome membrane</location>
        <topology evidence="33">Single-pass type I membrane protein</topology>
    </subcellularLocation>
    <text evidence="33">It is probably concentrated at the site of budding and incorporated into the virions possibly by contacts between the cytoplasmic tail of Env and the N-terminus of Gag.</text>
</comment>
<dbReference type="GO" id="GO:0075512">
    <property type="term" value="P:clathrin-dependent endocytosis of virus by host cell"/>
    <property type="evidence" value="ECO:0007669"/>
    <property type="project" value="UniProtKB-UniRule"/>
</dbReference>
<dbReference type="GO" id="GO:1903911">
    <property type="term" value="P:positive regulation of receptor clustering"/>
    <property type="evidence" value="ECO:0007669"/>
    <property type="project" value="UniProtKB-UniRule"/>
</dbReference>
<keyword evidence="9 33" id="KW-1032">Host cell membrane</keyword>
<reference evidence="37" key="1">
    <citation type="journal article" date="2008" name="Proc. Natl. Acad. Sci. U.S.A.">
        <title>Identification and characterization of transmitted and early founder virus envelopes in primary HIV-1 infection.</title>
        <authorList>
            <person name="Keele B.F."/>
            <person name="Giorgi E.E."/>
            <person name="Salazar-Gonzalez J.F."/>
            <person name="Decker J.M."/>
            <person name="Pham K.T."/>
            <person name="Salazar M.G."/>
            <person name="Sun C."/>
            <person name="Grayson T."/>
            <person name="Wang S."/>
            <person name="Li H."/>
            <person name="Wei X."/>
            <person name="Jiang C."/>
            <person name="Kirchherr J.L."/>
            <person name="Gao F."/>
            <person name="Anderson J.A."/>
            <person name="Ping L.H."/>
            <person name="Swanstrom R."/>
            <person name="Tomaras G.D."/>
            <person name="Blattner W.A."/>
            <person name="Goepfert P.A."/>
            <person name="Kilby J.M."/>
            <person name="Saag M.S."/>
            <person name="Delwart E.L."/>
            <person name="Busch M.P."/>
            <person name="Cohen M.S."/>
            <person name="Montefiori D.C."/>
            <person name="Haynes B.F."/>
            <person name="Gaschen B."/>
            <person name="Athreya G.S."/>
            <person name="Lee H.Y."/>
            <person name="Wood N."/>
            <person name="Seoighe C."/>
            <person name="Perelson A.S."/>
            <person name="Bhattacharya T."/>
            <person name="Korber B.T."/>
            <person name="Hahn B.H."/>
            <person name="Shaw G.M."/>
        </authorList>
    </citation>
    <scope>NUCLEOTIDE SEQUENCE</scope>
    <source>
        <strain evidence="37">5548.28</strain>
    </source>
</reference>
<feature type="lipid moiety-binding region" description="S-palmitoyl cysteine; by host" evidence="33">
    <location>
        <position position="769"/>
    </location>
</feature>
<keyword evidence="29 33" id="KW-0899">Viral immunoevasion</keyword>
<dbReference type="EMBL" id="EU577962">
    <property type="protein sequence ID" value="ACD32313.1"/>
    <property type="molecule type" value="Genomic_RNA"/>
</dbReference>
<evidence type="ECO:0000256" key="4">
    <source>
        <dbReference type="ARBA" id="ARBA00004563"/>
    </source>
</evidence>
<keyword evidence="30 33" id="KW-0449">Lipoprotein</keyword>
<dbReference type="GO" id="GO:1903908">
    <property type="term" value="P:positive regulation of plasma membrane raft polarization"/>
    <property type="evidence" value="ECO:0007669"/>
    <property type="project" value="UniProtKB-UniRule"/>
</dbReference>
<feature type="chain" id="PRO_5023225877" description="Transmembrane protein gp41" evidence="33">
    <location>
        <begin position="517"/>
        <end position="861"/>
    </location>
</feature>
<evidence type="ECO:0000256" key="11">
    <source>
        <dbReference type="ARBA" id="ARBA00022581"/>
    </source>
</evidence>
<dbReference type="Pfam" id="PF00517">
    <property type="entry name" value="GP41"/>
    <property type="match status" value="1"/>
</dbReference>